<feature type="region of interest" description="Disordered" evidence="1">
    <location>
        <begin position="1"/>
        <end position="23"/>
    </location>
</feature>
<proteinExistence type="predicted"/>
<gene>
    <name evidence="2" type="ORF">LCPAC202_03430</name>
</gene>
<evidence type="ECO:0008006" key="3">
    <source>
        <dbReference type="Google" id="ProtNLM"/>
    </source>
</evidence>
<feature type="compositionally biased region" description="Low complexity" evidence="1">
    <location>
        <begin position="1"/>
        <end position="18"/>
    </location>
</feature>
<protein>
    <recommendedName>
        <fullName evidence="3">Ankyrin repeat protein</fullName>
    </recommendedName>
</protein>
<reference evidence="2" key="1">
    <citation type="journal article" date="2019" name="MBio">
        <title>Virus Genomes from Deep Sea Sediments Expand the Ocean Megavirome and Support Independent Origins of Viral Gigantism.</title>
        <authorList>
            <person name="Backstrom D."/>
            <person name="Yutin N."/>
            <person name="Jorgensen S.L."/>
            <person name="Dharamshi J."/>
            <person name="Homa F."/>
            <person name="Zaremba-Niedwiedzka K."/>
            <person name="Spang A."/>
            <person name="Wolf Y.I."/>
            <person name="Koonin E.V."/>
            <person name="Ettema T.J."/>
        </authorList>
    </citation>
    <scope>NUCLEOTIDE SEQUENCE</scope>
</reference>
<accession>A0A481Z8E0</accession>
<dbReference type="SUPFAM" id="SSF140860">
    <property type="entry name" value="Pseudo ankyrin repeat-like"/>
    <property type="match status" value="1"/>
</dbReference>
<dbReference type="EMBL" id="MK500532">
    <property type="protein sequence ID" value="QBK91369.1"/>
    <property type="molecule type" value="Genomic_DNA"/>
</dbReference>
<name>A0A481Z8E0_9VIRU</name>
<evidence type="ECO:0000313" key="2">
    <source>
        <dbReference type="EMBL" id="QBK91369.1"/>
    </source>
</evidence>
<sequence length="251" mass="28752">MDIPQSSAQSSTQSSVDSHNPETHQEAIKYCTDHEITPELLLFRCSRTGSIREMKVAKLAGVNIPWDHWKLALRRTVEKGHLNCATLLNEWQEDMSQSWGERYLCVLMNVAASRNQIGMMIWLRTLIGDTFNYRRALGFAAQEGHIDVMEYIKDSEENLNADFAVKMCVSRNQIKSLETLKGWGLVDYDVLLMEIAGYSLLRDGNDTLELMFLAKEWGATNFGPARQRAIKYENHELVKVLAMWEKESESD</sequence>
<evidence type="ECO:0000256" key="1">
    <source>
        <dbReference type="SAM" id="MobiDB-lite"/>
    </source>
</evidence>
<organism evidence="2">
    <name type="scientific">Pithovirus LCPAC202</name>
    <dbReference type="NCBI Taxonomy" id="2506592"/>
    <lineage>
        <taxon>Viruses</taxon>
        <taxon>Pithoviruses</taxon>
    </lineage>
</organism>